<feature type="domain" description="SIS" evidence="2">
    <location>
        <begin position="195"/>
        <end position="336"/>
    </location>
</feature>
<dbReference type="AlphaFoldDB" id="A0A318XUP4"/>
<accession>A0A318XUP4</accession>
<dbReference type="PANTHER" id="PTHR10937">
    <property type="entry name" value="GLUCOSAMINE--FRUCTOSE-6-PHOSPHATE AMINOTRANSFERASE, ISOMERIZING"/>
    <property type="match status" value="1"/>
</dbReference>
<dbReference type="Proteomes" id="UP000248132">
    <property type="component" value="Unassembled WGS sequence"/>
</dbReference>
<dbReference type="PROSITE" id="PS51464">
    <property type="entry name" value="SIS"/>
    <property type="match status" value="2"/>
</dbReference>
<dbReference type="RefSeq" id="WP_110460371.1">
    <property type="nucleotide sequence ID" value="NZ_QKMR01000001.1"/>
</dbReference>
<name>A0A318XUP4_9FIRM</name>
<evidence type="ECO:0000256" key="1">
    <source>
        <dbReference type="ARBA" id="ARBA00022737"/>
    </source>
</evidence>
<comment type="caution">
    <text evidence="3">The sequence shown here is derived from an EMBL/GenBank/DDBJ whole genome shotgun (WGS) entry which is preliminary data.</text>
</comment>
<dbReference type="EMBL" id="QKMR01000001">
    <property type="protein sequence ID" value="PYG90400.1"/>
    <property type="molecule type" value="Genomic_DNA"/>
</dbReference>
<dbReference type="Pfam" id="PF01380">
    <property type="entry name" value="SIS"/>
    <property type="match status" value="1"/>
</dbReference>
<dbReference type="SUPFAM" id="SSF53697">
    <property type="entry name" value="SIS domain"/>
    <property type="match status" value="1"/>
</dbReference>
<keyword evidence="1" id="KW-0677">Repeat</keyword>
<dbReference type="CDD" id="cd05008">
    <property type="entry name" value="SIS_GlmS_GlmD_1"/>
    <property type="match status" value="1"/>
</dbReference>
<reference evidence="3 4" key="1">
    <citation type="submission" date="2018-06" db="EMBL/GenBank/DDBJ databases">
        <title>Genomic Encyclopedia of Type Strains, Phase I: the one thousand microbial genomes (KMG-I) project.</title>
        <authorList>
            <person name="Kyrpides N."/>
        </authorList>
    </citation>
    <scope>NUCLEOTIDE SEQUENCE [LARGE SCALE GENOMIC DNA]</scope>
    <source>
        <strain evidence="3 4">DSM 19573</strain>
    </source>
</reference>
<gene>
    <name evidence="3" type="ORF">LY28_00283</name>
</gene>
<dbReference type="GO" id="GO:0097367">
    <property type="term" value="F:carbohydrate derivative binding"/>
    <property type="evidence" value="ECO:0007669"/>
    <property type="project" value="InterPro"/>
</dbReference>
<dbReference type="InterPro" id="IPR035466">
    <property type="entry name" value="GlmS/AgaS_SIS"/>
</dbReference>
<dbReference type="PANTHER" id="PTHR10937:SF4">
    <property type="entry name" value="GLUCOSAMINE-6-PHOSPHATE DEAMINASE"/>
    <property type="match status" value="1"/>
</dbReference>
<dbReference type="Gene3D" id="3.40.50.10490">
    <property type="entry name" value="Glucose-6-phosphate isomerase like protein, domain 1"/>
    <property type="match status" value="2"/>
</dbReference>
<feature type="domain" description="SIS" evidence="2">
    <location>
        <begin position="29"/>
        <end position="180"/>
    </location>
</feature>
<protein>
    <submittedName>
        <fullName evidence="3">Fructoselysine-6-P-deglycase FrlB-like protein</fullName>
    </submittedName>
</protein>
<dbReference type="InterPro" id="IPR046348">
    <property type="entry name" value="SIS_dom_sf"/>
</dbReference>
<dbReference type="InterPro" id="IPR035490">
    <property type="entry name" value="GlmS/FrlB_SIS"/>
</dbReference>
<sequence>MYKAENEILTQYSALYKTYKYLLERQDNISGFYKECSPKRITFIGSGSSLSLCKSTALSAKLRLDIDTNVIAAGDLMMNFEFYENMIRNSLIIIPSRSGSTSEVLLAVKTAKQKLGLKSISICAVEHSELSKLSDVNLALPWAFDESICQTRTVTNLYTANLMLIAIITGDTYLIEEIGKAIEIGDDLLNNIMPDIKRLGEGKWENAVVLADAELEGIAEEGALAFKEICQRQSNYYHILDVRHGPMVIINEKTLVIIALTPYGRKYQEDIIYDLKAKGCTVITVGNGIEAASYGDYGVELPAFKNYAVNGIPFILVPQMLTLHKALAEGINPDRPEGLNPWIKL</sequence>
<evidence type="ECO:0000259" key="2">
    <source>
        <dbReference type="PROSITE" id="PS51464"/>
    </source>
</evidence>
<organism evidence="3 4">
    <name type="scientific">Ruminiclostridium sufflavum DSM 19573</name>
    <dbReference type="NCBI Taxonomy" id="1121337"/>
    <lineage>
        <taxon>Bacteria</taxon>
        <taxon>Bacillati</taxon>
        <taxon>Bacillota</taxon>
        <taxon>Clostridia</taxon>
        <taxon>Eubacteriales</taxon>
        <taxon>Oscillospiraceae</taxon>
        <taxon>Ruminiclostridium</taxon>
    </lineage>
</organism>
<evidence type="ECO:0000313" key="4">
    <source>
        <dbReference type="Proteomes" id="UP000248132"/>
    </source>
</evidence>
<dbReference type="GO" id="GO:1901135">
    <property type="term" value="P:carbohydrate derivative metabolic process"/>
    <property type="evidence" value="ECO:0007669"/>
    <property type="project" value="InterPro"/>
</dbReference>
<dbReference type="InterPro" id="IPR001347">
    <property type="entry name" value="SIS_dom"/>
</dbReference>
<keyword evidence="4" id="KW-1185">Reference proteome</keyword>
<dbReference type="CDD" id="cd05009">
    <property type="entry name" value="SIS_GlmS_GlmD_2"/>
    <property type="match status" value="1"/>
</dbReference>
<proteinExistence type="predicted"/>
<dbReference type="OrthoDB" id="3684496at2"/>
<evidence type="ECO:0000313" key="3">
    <source>
        <dbReference type="EMBL" id="PYG90400.1"/>
    </source>
</evidence>